<proteinExistence type="predicted"/>
<comment type="caution">
    <text evidence="3">The sequence shown here is derived from an EMBL/GenBank/DDBJ whole genome shotgun (WGS) entry which is preliminary data.</text>
</comment>
<evidence type="ECO:0000256" key="2">
    <source>
        <dbReference type="SAM" id="Phobius"/>
    </source>
</evidence>
<dbReference type="InterPro" id="IPR010897">
    <property type="entry name" value="Spore_II_P"/>
</dbReference>
<feature type="compositionally biased region" description="Polar residues" evidence="1">
    <location>
        <begin position="150"/>
        <end position="162"/>
    </location>
</feature>
<dbReference type="Pfam" id="PF07454">
    <property type="entry name" value="SpoIIP"/>
    <property type="match status" value="1"/>
</dbReference>
<sequence>MMFHVRPLKPKRNLRFVKLYIFPFFLMFLIYTLTSLLTATSLQYHLSSSLMKQTNIHVPTEYFVDLLAAEMTSMESPHLTNKKIQSLIFELATNVKIRDNRSLLGREIPGLSIYNTEIAVAGRGTNLTTLPVESPPPSPDQLEETEAAIPNQSDASQKSNEGTAPADPDAVKNSVLIYHSHSWEAFNPLLNLTKSSQDPASTNIQDNVIGLGEILKTELEAKGIGVEHDETNASAELKKKNWNYYQSYKLSREVIADAMASDKNLKYFIDVHRDSLGKELTTALIDKQSFARLFFIVGKENQQYDKNLQLAKKLNEALESKYPGISRGIFVKGKSEGDGVYNQDLSDRAMLIEFGGVDSNLSELKNSAKAFADVFSQYYWKAEEVSTQ</sequence>
<dbReference type="RefSeq" id="WP_121680050.1">
    <property type="nucleotide sequence ID" value="NZ_RCVZ01000004.1"/>
</dbReference>
<dbReference type="SUPFAM" id="SSF53187">
    <property type="entry name" value="Zn-dependent exopeptidases"/>
    <property type="match status" value="1"/>
</dbReference>
<keyword evidence="4" id="KW-1185">Reference proteome</keyword>
<dbReference type="EMBL" id="RCVZ01000004">
    <property type="protein sequence ID" value="RLQ96198.1"/>
    <property type="molecule type" value="Genomic_DNA"/>
</dbReference>
<gene>
    <name evidence="3" type="ORF">D9X91_07865</name>
</gene>
<evidence type="ECO:0000313" key="3">
    <source>
        <dbReference type="EMBL" id="RLQ96198.1"/>
    </source>
</evidence>
<dbReference type="NCBIfam" id="TIGR02867">
    <property type="entry name" value="spore_II_P"/>
    <property type="match status" value="1"/>
</dbReference>
<dbReference type="Proteomes" id="UP000276770">
    <property type="component" value="Unassembled WGS sequence"/>
</dbReference>
<feature type="region of interest" description="Disordered" evidence="1">
    <location>
        <begin position="150"/>
        <end position="169"/>
    </location>
</feature>
<protein>
    <submittedName>
        <fullName evidence="3">Stage II sporulation protein P</fullName>
    </submittedName>
</protein>
<keyword evidence="2" id="KW-0812">Transmembrane</keyword>
<feature type="transmembrane region" description="Helical" evidence="2">
    <location>
        <begin position="20"/>
        <end position="42"/>
    </location>
</feature>
<keyword evidence="2" id="KW-1133">Transmembrane helix</keyword>
<organism evidence="3 4">
    <name type="scientific">Falsibacillus albus</name>
    <dbReference type="NCBI Taxonomy" id="2478915"/>
    <lineage>
        <taxon>Bacteria</taxon>
        <taxon>Bacillati</taxon>
        <taxon>Bacillota</taxon>
        <taxon>Bacilli</taxon>
        <taxon>Bacillales</taxon>
        <taxon>Bacillaceae</taxon>
        <taxon>Falsibacillus</taxon>
    </lineage>
</organism>
<dbReference type="OrthoDB" id="1633470at2"/>
<dbReference type="AlphaFoldDB" id="A0A3L7JZ87"/>
<name>A0A3L7JZ87_9BACI</name>
<accession>A0A3L7JZ87</accession>
<evidence type="ECO:0000313" key="4">
    <source>
        <dbReference type="Proteomes" id="UP000276770"/>
    </source>
</evidence>
<reference evidence="3 4" key="1">
    <citation type="submission" date="2018-10" db="EMBL/GenBank/DDBJ databases">
        <title>Falsibacillus sp. genome draft.</title>
        <authorList>
            <person name="Shi S."/>
        </authorList>
    </citation>
    <scope>NUCLEOTIDE SEQUENCE [LARGE SCALE GENOMIC DNA]</scope>
    <source>
        <strain evidence="3 4">GY 10110</strain>
    </source>
</reference>
<evidence type="ECO:0000256" key="1">
    <source>
        <dbReference type="SAM" id="MobiDB-lite"/>
    </source>
</evidence>
<keyword evidence="2" id="KW-0472">Membrane</keyword>